<evidence type="ECO:0000313" key="4">
    <source>
        <dbReference type="Proteomes" id="UP000318733"/>
    </source>
</evidence>
<evidence type="ECO:0000256" key="1">
    <source>
        <dbReference type="SAM" id="Phobius"/>
    </source>
</evidence>
<keyword evidence="4" id="KW-1185">Reference proteome</keyword>
<comment type="caution">
    <text evidence="3">The sequence shown here is derived from an EMBL/GenBank/DDBJ whole genome shotgun (WGS) entry which is preliminary data.</text>
</comment>
<dbReference type="EMBL" id="VLPK01000004">
    <property type="protein sequence ID" value="TSJ38812.1"/>
    <property type="molecule type" value="Genomic_DNA"/>
</dbReference>
<dbReference type="Proteomes" id="UP000318733">
    <property type="component" value="Unassembled WGS sequence"/>
</dbReference>
<proteinExistence type="predicted"/>
<dbReference type="RefSeq" id="WP_144250094.1">
    <property type="nucleotide sequence ID" value="NZ_VLPK01000004.1"/>
</dbReference>
<evidence type="ECO:0000259" key="2">
    <source>
        <dbReference type="Pfam" id="PF02582"/>
    </source>
</evidence>
<gene>
    <name evidence="3" type="ORF">FO440_20115</name>
</gene>
<sequence>MLQQVLSYQIADSIDIKAFKSFFKSDLYYSDSDELFYKTDNEQFIYIFKYGVVCFLNYEAIKRSEFLRIISNYCKNPFDQNLTEEFQILTNAPKNKIGFNSIEIAGSDIEVLRLIMLTVSQSVALDYYEEQTTKLIEETNHHTQILEAKGRLNISGINLKKYIGKTLVLKNRISENLYIFDSPPETWDDENLTKIHSDLKRTFDLQERFRDIQEGLNIVKDNLELFKDLLQYRNSYRLELIIIILILVEVLNIFWTKILS</sequence>
<name>A0A556MG77_9SPHI</name>
<feature type="domain" description="DUF155" evidence="2">
    <location>
        <begin position="45"/>
        <end position="210"/>
    </location>
</feature>
<protein>
    <submittedName>
        <fullName evidence="3">RMD1 family protein</fullName>
    </submittedName>
</protein>
<dbReference type="PANTHER" id="PTHR16255:SF6">
    <property type="entry name" value="PROTEIN RETARDED ROOT GROWTH-LIKE"/>
    <property type="match status" value="1"/>
</dbReference>
<dbReference type="AlphaFoldDB" id="A0A556MG77"/>
<dbReference type="Pfam" id="PF02582">
    <property type="entry name" value="DUF155"/>
    <property type="match status" value="1"/>
</dbReference>
<keyword evidence="1" id="KW-0812">Transmembrane</keyword>
<evidence type="ECO:0000313" key="3">
    <source>
        <dbReference type="EMBL" id="TSJ38812.1"/>
    </source>
</evidence>
<dbReference type="InterPro" id="IPR051624">
    <property type="entry name" value="RMD1/Sad1-interacting"/>
</dbReference>
<reference evidence="3 4" key="1">
    <citation type="submission" date="2019-07" db="EMBL/GenBank/DDBJ databases">
        <authorList>
            <person name="Huq M.A."/>
        </authorList>
    </citation>
    <scope>NUCLEOTIDE SEQUENCE [LARGE SCALE GENOMIC DNA]</scope>
    <source>
        <strain evidence="3 4">MAH-19</strain>
    </source>
</reference>
<keyword evidence="1" id="KW-0472">Membrane</keyword>
<dbReference type="OrthoDB" id="942290at2"/>
<dbReference type="InterPro" id="IPR003734">
    <property type="entry name" value="DUF155"/>
</dbReference>
<feature type="transmembrane region" description="Helical" evidence="1">
    <location>
        <begin position="236"/>
        <end position="255"/>
    </location>
</feature>
<accession>A0A556MG77</accession>
<dbReference type="PANTHER" id="PTHR16255">
    <property type="entry name" value="REQUIRED FOR MEIOTIC NUCLEAR DIVISION PROTEIN 1 HOMOLOG"/>
    <property type="match status" value="1"/>
</dbReference>
<organism evidence="3 4">
    <name type="scientific">Mucilaginibacter corticis</name>
    <dbReference type="NCBI Taxonomy" id="2597670"/>
    <lineage>
        <taxon>Bacteria</taxon>
        <taxon>Pseudomonadati</taxon>
        <taxon>Bacteroidota</taxon>
        <taxon>Sphingobacteriia</taxon>
        <taxon>Sphingobacteriales</taxon>
        <taxon>Sphingobacteriaceae</taxon>
        <taxon>Mucilaginibacter</taxon>
    </lineage>
</organism>
<keyword evidence="1" id="KW-1133">Transmembrane helix</keyword>